<comment type="caution">
    <text evidence="1">The sequence shown here is derived from an EMBL/GenBank/DDBJ whole genome shotgun (WGS) entry which is preliminary data.</text>
</comment>
<reference evidence="1 2" key="1">
    <citation type="journal article" date="2015" name="Nature">
        <title>rRNA introns, odd ribosomes, and small enigmatic genomes across a large radiation of phyla.</title>
        <authorList>
            <person name="Brown C.T."/>
            <person name="Hug L.A."/>
            <person name="Thomas B.C."/>
            <person name="Sharon I."/>
            <person name="Castelle C.J."/>
            <person name="Singh A."/>
            <person name="Wilkins M.J."/>
            <person name="Williams K.H."/>
            <person name="Banfield J.F."/>
        </authorList>
    </citation>
    <scope>NUCLEOTIDE SEQUENCE [LARGE SCALE GENOMIC DNA]</scope>
</reference>
<name>A0A0G0H9T5_9BACT</name>
<evidence type="ECO:0000313" key="1">
    <source>
        <dbReference type="EMBL" id="KKQ35295.1"/>
    </source>
</evidence>
<gene>
    <name evidence="1" type="ORF">US50_C0019G0017</name>
</gene>
<protein>
    <submittedName>
        <fullName evidence="1">Uncharacterized protein</fullName>
    </submittedName>
</protein>
<accession>A0A0G0H9T5</accession>
<organism evidence="1 2">
    <name type="scientific">Candidatus Nomurabacteria bacterium GW2011_GWB1_37_5</name>
    <dbReference type="NCBI Taxonomy" id="1618742"/>
    <lineage>
        <taxon>Bacteria</taxon>
        <taxon>Candidatus Nomuraibacteriota</taxon>
    </lineage>
</organism>
<evidence type="ECO:0000313" key="2">
    <source>
        <dbReference type="Proteomes" id="UP000033876"/>
    </source>
</evidence>
<dbReference type="Proteomes" id="UP000033876">
    <property type="component" value="Unassembled WGS sequence"/>
</dbReference>
<sequence>MATRRISIKSKNSFGEPRTITAQIDTERGDNRVTKSKKLNFLPDSTESLLIRIPKIREQMINREPCSIIVSLSFENKNLRINLVNSGLNQMDYHSAFDSYTNRYPEYPASFTLLSKHVPPGTYGIRTNSDYRGDFLILSRWIKRGEKPLSIVVNLSSIFMFDSSMEIMSSGKFVYLNTIVCEHPIPVGGSKLLPFLFILENGDDLKIEKFKQESWELIHEWVPYMNDIQRVDVLRSNGRDGVEDASRSASSMKKYLKKLIVP</sequence>
<dbReference type="AlphaFoldDB" id="A0A0G0H9T5"/>
<dbReference type="EMBL" id="LBTF01000019">
    <property type="protein sequence ID" value="KKQ35295.1"/>
    <property type="molecule type" value="Genomic_DNA"/>
</dbReference>
<proteinExistence type="predicted"/>